<keyword evidence="5" id="KW-0520">NAD</keyword>
<evidence type="ECO:0000259" key="8">
    <source>
        <dbReference type="Pfam" id="PF00725"/>
    </source>
</evidence>
<accession>A0A4Q6Y0Y7</accession>
<dbReference type="Gene3D" id="1.10.1040.50">
    <property type="match status" value="1"/>
</dbReference>
<evidence type="ECO:0000256" key="3">
    <source>
        <dbReference type="ARBA" id="ARBA00022963"/>
    </source>
</evidence>
<sequence length="773" mass="81676">MSDAIKKVCVIGAGTMGAGIAAQVANAGIPVLLLDIVRDPADRNAVAAGAVAKMLKTEPASFMSKAAAKLVEIGNIEDDLARVAECDWIVEAIVERLDLKQQLYTKLEAVRREGTAISSNTSTIPLDHLIGGRTEAFRRDFLITHFFNPPRYMRLLEIVSGPESDAALVARVSDFADRQLGKTIVVAKDTPGFIANRVGTFWIQAALNGAFELGLTVEEADAIAGKPMGVPKTGVFGLVDLVGIDLMPHLQKSLTETLPKDDPYQAISTIPPLIGRMIADGYTGRKGKGGFYRINREAGKRKEAIDLATGEYRPVVTPLSLPGAAAKGDLGALLALPGNVGAYAWAILGQTLAYAASLVPDAADDIVSVDTAMKLGYNWSFGPFELIDKIGAATLAKRLADEGKPVPAILTLAGERSFYRVENGVRQYLGLDGAYHDIIRPEGVLLLADIKLTTKPLAKTASAALWDVGDGVACIEFTGKMNALDGEVMALIGKAIPIVAEKFKALVVYNEGKSFSAGANLGLALFAVNIAAWGEIDKLVAGGQEAYKALKYAPFPVVSAPFGMALGGGCEMLLNSDAVQAHAETYTGLVECGVGLIPGWGGCGEMLDRWRSNPAMPKGPMPAVAKVFETVSTATVSKSAAEAKELGFLRPSDGVTMNRDRLLADAKAKALALVEGYQPPAPPEFRLPGASGRVALDMAVKGFQARGLATDYDGVVSGFLADVLTGGEADLVDTVTEADLLALERKAFAKLVRDTRTQARIETILETGKPLRN</sequence>
<dbReference type="InterPro" id="IPR006176">
    <property type="entry name" value="3-OHacyl-CoA_DH_NAD-bd"/>
</dbReference>
<dbReference type="Pfam" id="PF00725">
    <property type="entry name" value="3HCDH"/>
    <property type="match status" value="1"/>
</dbReference>
<keyword evidence="11" id="KW-1185">Reference proteome</keyword>
<dbReference type="Gene3D" id="3.40.50.720">
    <property type="entry name" value="NAD(P)-binding Rossmann-like Domain"/>
    <property type="match status" value="1"/>
</dbReference>
<feature type="domain" description="3-hydroxyacyl-CoA dehydrogenase NAD binding" evidence="9">
    <location>
        <begin position="7"/>
        <end position="190"/>
    </location>
</feature>
<proteinExistence type="predicted"/>
<evidence type="ECO:0000256" key="6">
    <source>
        <dbReference type="ARBA" id="ARBA00023098"/>
    </source>
</evidence>
<comment type="catalytic activity">
    <reaction evidence="7">
        <text>a (3S)-3-hydroxyacyl-CoA + NAD(+) = a 3-oxoacyl-CoA + NADH + H(+)</text>
        <dbReference type="Rhea" id="RHEA:22432"/>
        <dbReference type="ChEBI" id="CHEBI:15378"/>
        <dbReference type="ChEBI" id="CHEBI:57318"/>
        <dbReference type="ChEBI" id="CHEBI:57540"/>
        <dbReference type="ChEBI" id="CHEBI:57945"/>
        <dbReference type="ChEBI" id="CHEBI:90726"/>
        <dbReference type="EC" id="1.1.1.35"/>
    </reaction>
</comment>
<dbReference type="SUPFAM" id="SSF51735">
    <property type="entry name" value="NAD(P)-binding Rossmann-fold domains"/>
    <property type="match status" value="1"/>
</dbReference>
<evidence type="ECO:0000259" key="9">
    <source>
        <dbReference type="Pfam" id="PF02737"/>
    </source>
</evidence>
<comment type="caution">
    <text evidence="10">The sequence shown here is derived from an EMBL/GenBank/DDBJ whole genome shotgun (WGS) entry which is preliminary data.</text>
</comment>
<evidence type="ECO:0000256" key="5">
    <source>
        <dbReference type="ARBA" id="ARBA00023027"/>
    </source>
</evidence>
<gene>
    <name evidence="10" type="ORF">EWE75_02480</name>
</gene>
<comment type="pathway">
    <text evidence="1">Lipid metabolism; fatty acid beta-oxidation.</text>
</comment>
<keyword evidence="4" id="KW-0560">Oxidoreductase</keyword>
<evidence type="ECO:0000256" key="4">
    <source>
        <dbReference type="ARBA" id="ARBA00023002"/>
    </source>
</evidence>
<dbReference type="UniPathway" id="UPA00659"/>
<dbReference type="InterPro" id="IPR008927">
    <property type="entry name" value="6-PGluconate_DH-like_C_sf"/>
</dbReference>
<dbReference type="Pfam" id="PF00378">
    <property type="entry name" value="ECH_1"/>
    <property type="match status" value="1"/>
</dbReference>
<name>A0A4Q6Y0Y7_9SPHN</name>
<dbReference type="InterPro" id="IPR029045">
    <property type="entry name" value="ClpP/crotonase-like_dom_sf"/>
</dbReference>
<evidence type="ECO:0000313" key="11">
    <source>
        <dbReference type="Proteomes" id="UP000292085"/>
    </source>
</evidence>
<dbReference type="InterPro" id="IPR036291">
    <property type="entry name" value="NAD(P)-bd_dom_sf"/>
</dbReference>
<dbReference type="OrthoDB" id="5389341at2"/>
<dbReference type="GO" id="GO:0006635">
    <property type="term" value="P:fatty acid beta-oxidation"/>
    <property type="evidence" value="ECO:0007669"/>
    <property type="project" value="UniProtKB-UniPathway"/>
</dbReference>
<keyword evidence="6" id="KW-0443">Lipid metabolism</keyword>
<dbReference type="InterPro" id="IPR006108">
    <property type="entry name" value="3HC_DH_C"/>
</dbReference>
<keyword evidence="2" id="KW-0276">Fatty acid metabolism</keyword>
<dbReference type="Proteomes" id="UP000292085">
    <property type="component" value="Unassembled WGS sequence"/>
</dbReference>
<organism evidence="10 11">
    <name type="scientific">Sphingomonas populi</name>
    <dbReference type="NCBI Taxonomy" id="2484750"/>
    <lineage>
        <taxon>Bacteria</taxon>
        <taxon>Pseudomonadati</taxon>
        <taxon>Pseudomonadota</taxon>
        <taxon>Alphaproteobacteria</taxon>
        <taxon>Sphingomonadales</taxon>
        <taxon>Sphingomonadaceae</taxon>
        <taxon>Sphingomonas</taxon>
    </lineage>
</organism>
<dbReference type="PANTHER" id="PTHR48075:SF7">
    <property type="entry name" value="3-HYDROXYACYL-COA DEHYDROGENASE-RELATED"/>
    <property type="match status" value="1"/>
</dbReference>
<dbReference type="InterPro" id="IPR001753">
    <property type="entry name" value="Enoyl-CoA_hydra/iso"/>
</dbReference>
<dbReference type="SUPFAM" id="SSF48179">
    <property type="entry name" value="6-phosphogluconate dehydrogenase C-terminal domain-like"/>
    <property type="match status" value="2"/>
</dbReference>
<dbReference type="Gene3D" id="3.90.226.10">
    <property type="entry name" value="2-enoyl-CoA Hydratase, Chain A, domain 1"/>
    <property type="match status" value="1"/>
</dbReference>
<dbReference type="EMBL" id="SGIS01000002">
    <property type="protein sequence ID" value="RZF66255.1"/>
    <property type="molecule type" value="Genomic_DNA"/>
</dbReference>
<reference evidence="10 11" key="1">
    <citation type="submission" date="2019-02" db="EMBL/GenBank/DDBJ databases">
        <authorList>
            <person name="Li Y."/>
        </authorList>
    </citation>
    <scope>NUCLEOTIDE SEQUENCE [LARGE SCALE GENOMIC DNA]</scope>
    <source>
        <strain evidence="10 11">3-7</strain>
    </source>
</reference>
<evidence type="ECO:0000313" key="10">
    <source>
        <dbReference type="EMBL" id="RZF66255.1"/>
    </source>
</evidence>
<dbReference type="PANTHER" id="PTHR48075">
    <property type="entry name" value="3-HYDROXYACYL-COA DEHYDROGENASE FAMILY PROTEIN"/>
    <property type="match status" value="1"/>
</dbReference>
<evidence type="ECO:0000256" key="2">
    <source>
        <dbReference type="ARBA" id="ARBA00022832"/>
    </source>
</evidence>
<protein>
    <submittedName>
        <fullName evidence="10">3-hydroxyacyl-CoA dehydrogenase/enoyl-CoA hydratase family protein</fullName>
    </submittedName>
</protein>
<feature type="domain" description="3-hydroxyacyl-CoA dehydrogenase C-terminal" evidence="8">
    <location>
        <begin position="192"/>
        <end position="293"/>
    </location>
</feature>
<evidence type="ECO:0000256" key="1">
    <source>
        <dbReference type="ARBA" id="ARBA00005005"/>
    </source>
</evidence>
<dbReference type="GO" id="GO:0070403">
    <property type="term" value="F:NAD+ binding"/>
    <property type="evidence" value="ECO:0007669"/>
    <property type="project" value="InterPro"/>
</dbReference>
<dbReference type="Pfam" id="PF02737">
    <property type="entry name" value="3HCDH_N"/>
    <property type="match status" value="1"/>
</dbReference>
<dbReference type="RefSeq" id="WP_130155100.1">
    <property type="nucleotide sequence ID" value="NZ_SGIS01000002.1"/>
</dbReference>
<dbReference type="CDD" id="cd06558">
    <property type="entry name" value="crotonase-like"/>
    <property type="match status" value="1"/>
</dbReference>
<keyword evidence="3" id="KW-0442">Lipid degradation</keyword>
<dbReference type="AlphaFoldDB" id="A0A4Q6Y0Y7"/>
<evidence type="ECO:0000256" key="7">
    <source>
        <dbReference type="ARBA" id="ARBA00049556"/>
    </source>
</evidence>
<dbReference type="GO" id="GO:0003857">
    <property type="term" value="F:(3S)-3-hydroxyacyl-CoA dehydrogenase (NAD+) activity"/>
    <property type="evidence" value="ECO:0007669"/>
    <property type="project" value="UniProtKB-EC"/>
</dbReference>
<dbReference type="SUPFAM" id="SSF52096">
    <property type="entry name" value="ClpP/crotonase"/>
    <property type="match status" value="1"/>
</dbReference>